<evidence type="ECO:0000256" key="1">
    <source>
        <dbReference type="ARBA" id="ARBA00004447"/>
    </source>
</evidence>
<evidence type="ECO:0000313" key="11">
    <source>
        <dbReference type="Proteomes" id="UP000499080"/>
    </source>
</evidence>
<keyword evidence="11" id="KW-1185">Reference proteome</keyword>
<evidence type="ECO:0000256" key="7">
    <source>
        <dbReference type="ARBA" id="ARBA00023034"/>
    </source>
</evidence>
<evidence type="ECO:0000256" key="6">
    <source>
        <dbReference type="ARBA" id="ARBA00022989"/>
    </source>
</evidence>
<comment type="caution">
    <text evidence="10">The sequence shown here is derived from an EMBL/GenBank/DDBJ whole genome shotgun (WGS) entry which is preliminary data.</text>
</comment>
<dbReference type="PANTHER" id="PTHR12369:SF13">
    <property type="entry name" value="HEXOSYLTRANSFERASE"/>
    <property type="match status" value="1"/>
</dbReference>
<evidence type="ECO:0000256" key="5">
    <source>
        <dbReference type="ARBA" id="ARBA00022968"/>
    </source>
</evidence>
<gene>
    <name evidence="10" type="primary">Chpf</name>
    <name evidence="10" type="ORF">AVEN_88569_1</name>
</gene>
<comment type="similarity">
    <text evidence="2 9">Belongs to the chondroitin N-acetylgalactosaminyltransferase family.</text>
</comment>
<evidence type="ECO:0000256" key="3">
    <source>
        <dbReference type="ARBA" id="ARBA00022679"/>
    </source>
</evidence>
<feature type="transmembrane region" description="Helical" evidence="9">
    <location>
        <begin position="15"/>
        <end position="35"/>
    </location>
</feature>
<dbReference type="Gene3D" id="3.90.550.50">
    <property type="match status" value="1"/>
</dbReference>
<dbReference type="InterPro" id="IPR008428">
    <property type="entry name" value="Chond_GalNAc"/>
</dbReference>
<name>A0A4Y2PIH4_ARAVE</name>
<evidence type="ECO:0000313" key="10">
    <source>
        <dbReference type="EMBL" id="GBN51134.1"/>
    </source>
</evidence>
<dbReference type="InterPro" id="IPR051227">
    <property type="entry name" value="CS_glycosyltransferase"/>
</dbReference>
<evidence type="ECO:0000256" key="2">
    <source>
        <dbReference type="ARBA" id="ARBA00009239"/>
    </source>
</evidence>
<keyword evidence="7 9" id="KW-0333">Golgi apparatus</keyword>
<dbReference type="GO" id="GO:0032580">
    <property type="term" value="C:Golgi cisterna membrane"/>
    <property type="evidence" value="ECO:0007669"/>
    <property type="project" value="UniProtKB-SubCell"/>
</dbReference>
<evidence type="ECO:0000256" key="8">
    <source>
        <dbReference type="ARBA" id="ARBA00023136"/>
    </source>
</evidence>
<dbReference type="Proteomes" id="UP000499080">
    <property type="component" value="Unassembled WGS sequence"/>
</dbReference>
<dbReference type="OrthoDB" id="9985088at2759"/>
<protein>
    <recommendedName>
        <fullName evidence="9">Hexosyltransferase</fullName>
        <ecNumber evidence="9">2.4.1.-</ecNumber>
    </recommendedName>
</protein>
<sequence>MRIFKRLKFYFSHQILPILGVCFGITLSLIIMPLVEENCLNHHKDLFSGKSEPQYSVAMSVSPAVDDYDPVLYLNSKPKNVPRPGKVQIPRARYYSTELNIREKLFIGILSTPQSIYSMGLALNRTLSKHIDKIMFFLEGAETENLDLSIGSIIGFPDKREILGPFNMLQYVAENYLNEYDFFFFAKDTTHIRGKKLLDFVNHISITRNVHLGRPLDIDSFYCNLDAGILLSNSVLSKVIKDLDWCIQHTFSESSSDNFGRCILHGTDQPCQSFIQGLNYESHQVSKYDNLETSIQKSSWPKDLKNVFTVYSVSTPEEHYLIHHYFSQQELIDNQHQLQEIQLKISNLSSFLPVNSSKTSWPVGIEPPFKPHGRFDVLPWIYFNTTHNFLQTEMDVISEIKGLYKAEIQDLLKSTVQWTKITHNDRFIYQKLVNGYKRFDPTRGTEYILDMLFLEETTGQEVLKRINAVRPLNEVEIIPVPFVTEHTRVVLLVLVKASERNEALRFLDDYAKACIEKQDSTVMLLVFLYGPQDPGKGEKEDVFGPVKDLVNSLVNKYRSNGAKIAWFSVKTIGKMPPYFAIVDLISRKLSSESLLLLCHVGMEVRPDYINRVRMNTILKTQVFFPIPFRQYHPSLAYNHITVPDNVEVKKDLGHFDTDSFEHASFYLADYLAVRKQLESTISMIKLDKDLKNEYLYTLHFDLFEIFLQSKLHVMRAVEPDLRIRFKFDSCDLESNVATYQECLQNREQNLGTKSQMAAEVLSHSDHGSKENVNFNAIL</sequence>
<keyword evidence="5 9" id="KW-0735">Signal-anchor</keyword>
<comment type="subcellular location">
    <subcellularLocation>
        <location evidence="1 9">Golgi apparatus</location>
        <location evidence="1 9">Golgi stack membrane</location>
        <topology evidence="1 9">Single-pass type II membrane protein</topology>
    </subcellularLocation>
</comment>
<dbReference type="GO" id="GO:0047238">
    <property type="term" value="F:glucuronosyl-N-acetylgalactosaminyl-proteoglycan 4-beta-N-acetylgalactosaminyltransferase activity"/>
    <property type="evidence" value="ECO:0007669"/>
    <property type="project" value="TreeGrafter"/>
</dbReference>
<organism evidence="10 11">
    <name type="scientific">Araneus ventricosus</name>
    <name type="common">Orbweaver spider</name>
    <name type="synonym">Epeira ventricosa</name>
    <dbReference type="NCBI Taxonomy" id="182803"/>
    <lineage>
        <taxon>Eukaryota</taxon>
        <taxon>Metazoa</taxon>
        <taxon>Ecdysozoa</taxon>
        <taxon>Arthropoda</taxon>
        <taxon>Chelicerata</taxon>
        <taxon>Arachnida</taxon>
        <taxon>Araneae</taxon>
        <taxon>Araneomorphae</taxon>
        <taxon>Entelegynae</taxon>
        <taxon>Araneoidea</taxon>
        <taxon>Araneidae</taxon>
        <taxon>Araneus</taxon>
    </lineage>
</organism>
<dbReference type="EC" id="2.4.1.-" evidence="9"/>
<dbReference type="PANTHER" id="PTHR12369">
    <property type="entry name" value="CHONDROITIN SYNTHASE"/>
    <property type="match status" value="1"/>
</dbReference>
<dbReference type="AlphaFoldDB" id="A0A4Y2PIH4"/>
<proteinExistence type="inferred from homology"/>
<dbReference type="Pfam" id="PF05679">
    <property type="entry name" value="CHGN"/>
    <property type="match status" value="1"/>
</dbReference>
<accession>A0A4Y2PIH4</accession>
<dbReference type="EMBL" id="BGPR01011404">
    <property type="protein sequence ID" value="GBN51134.1"/>
    <property type="molecule type" value="Genomic_DNA"/>
</dbReference>
<keyword evidence="3 9" id="KW-0808">Transferase</keyword>
<evidence type="ECO:0000256" key="9">
    <source>
        <dbReference type="RuleBase" id="RU364016"/>
    </source>
</evidence>
<reference evidence="10 11" key="1">
    <citation type="journal article" date="2019" name="Sci. Rep.">
        <title>Orb-weaving spider Araneus ventricosus genome elucidates the spidroin gene catalogue.</title>
        <authorList>
            <person name="Kono N."/>
            <person name="Nakamura H."/>
            <person name="Ohtoshi R."/>
            <person name="Moran D.A.P."/>
            <person name="Shinohara A."/>
            <person name="Yoshida Y."/>
            <person name="Fujiwara M."/>
            <person name="Mori M."/>
            <person name="Tomita M."/>
            <person name="Arakawa K."/>
        </authorList>
    </citation>
    <scope>NUCLEOTIDE SEQUENCE [LARGE SCALE GENOMIC DNA]</scope>
</reference>
<evidence type="ECO:0000256" key="4">
    <source>
        <dbReference type="ARBA" id="ARBA00022692"/>
    </source>
</evidence>
<keyword evidence="8 9" id="KW-0472">Membrane</keyword>
<keyword evidence="6 9" id="KW-1133">Transmembrane helix</keyword>
<keyword evidence="4 9" id="KW-0812">Transmembrane</keyword>